<dbReference type="OrthoDB" id="343110at2"/>
<dbReference type="Pfam" id="PF08874">
    <property type="entry name" value="DUF1835"/>
    <property type="match status" value="1"/>
</dbReference>
<dbReference type="AlphaFoldDB" id="A0A845E013"/>
<reference evidence="3 4" key="1">
    <citation type="submission" date="2019-11" db="EMBL/GenBank/DDBJ databases">
        <title>Genome sequences of 17 halophilic strains isolated from different environments.</title>
        <authorList>
            <person name="Furrow R.E."/>
        </authorList>
    </citation>
    <scope>NUCLEOTIDE SEQUENCE [LARGE SCALE GENOMIC DNA]</scope>
    <source>
        <strain evidence="3 4">22505_10_Sand</strain>
    </source>
</reference>
<proteinExistence type="predicted"/>
<name>A0A845E013_9BACI</name>
<feature type="domain" description="DUF1835" evidence="1">
    <location>
        <begin position="74"/>
        <end position="193"/>
    </location>
</feature>
<dbReference type="Pfam" id="PF12395">
    <property type="entry name" value="DUF3658"/>
    <property type="match status" value="1"/>
</dbReference>
<accession>A0A845E013</accession>
<evidence type="ECO:0000259" key="1">
    <source>
        <dbReference type="Pfam" id="PF08874"/>
    </source>
</evidence>
<dbReference type="EMBL" id="WMEZ01000001">
    <property type="protein sequence ID" value="MYL48945.1"/>
    <property type="molecule type" value="Genomic_DNA"/>
</dbReference>
<evidence type="ECO:0000313" key="4">
    <source>
        <dbReference type="Proteomes" id="UP000447393"/>
    </source>
</evidence>
<feature type="domain" description="DUF3658" evidence="2">
    <location>
        <begin position="220"/>
        <end position="330"/>
    </location>
</feature>
<dbReference type="InterPro" id="IPR022123">
    <property type="entry name" value="DUF3658"/>
</dbReference>
<gene>
    <name evidence="3" type="ORF">GLV98_05585</name>
</gene>
<protein>
    <submittedName>
        <fullName evidence="3">DUF1835 domain-containing protein</fullName>
    </submittedName>
</protein>
<sequence>MDRSMKRKLEVLMEDEMRTILLHQWTLFSYVEAGKISEKEWLDRIKEMNKRTERVCDDRLTPFQAEEGNAVERIHIVFSESTKGSLQLALNQKETREEVIAFSSMYSIGPIQDLDKEEGIGKRKEWLFYHLVMDDEQWVHMVEDSLKTIENLRSIPGGVPITIWAGTNAHEQTGLRFVMHLLKNKPNEMDTVQVTDVLEFPLHTGELSPERFVRLLERSQSRPVSVECMKTYLDEWRALSEENANLRVWDKGIQSTTEDYFDATLIQSLKRLQDESDKEDYMKAARLIGEVLGHSSQVVGDSFFEYRVRELVLQGEFLIRGVPRGMRYYEVKWKPQQDV</sequence>
<dbReference type="RefSeq" id="WP_160912846.1">
    <property type="nucleotide sequence ID" value="NZ_WMEZ01000001.1"/>
</dbReference>
<organism evidence="3 4">
    <name type="scientific">Halobacillus litoralis</name>
    <dbReference type="NCBI Taxonomy" id="45668"/>
    <lineage>
        <taxon>Bacteria</taxon>
        <taxon>Bacillati</taxon>
        <taxon>Bacillota</taxon>
        <taxon>Bacilli</taxon>
        <taxon>Bacillales</taxon>
        <taxon>Bacillaceae</taxon>
        <taxon>Halobacillus</taxon>
    </lineage>
</organism>
<evidence type="ECO:0000313" key="3">
    <source>
        <dbReference type="EMBL" id="MYL48945.1"/>
    </source>
</evidence>
<evidence type="ECO:0000259" key="2">
    <source>
        <dbReference type="Pfam" id="PF12395"/>
    </source>
</evidence>
<dbReference type="InterPro" id="IPR014973">
    <property type="entry name" value="DUF1835"/>
</dbReference>
<dbReference type="Proteomes" id="UP000447393">
    <property type="component" value="Unassembled WGS sequence"/>
</dbReference>
<comment type="caution">
    <text evidence="3">The sequence shown here is derived from an EMBL/GenBank/DDBJ whole genome shotgun (WGS) entry which is preliminary data.</text>
</comment>